<evidence type="ECO:0000313" key="3">
    <source>
        <dbReference type="Proteomes" id="UP000287394"/>
    </source>
</evidence>
<evidence type="ECO:0000259" key="1">
    <source>
        <dbReference type="Pfam" id="PF01336"/>
    </source>
</evidence>
<sequence length="105" mass="11495">MAELNIRPHRPPSKSGGRHLFCTVEDESAYMQAAFYGNAIENYMATIRLSPAIIVRGRMVRKALGCSMEVEQAWPLSIHDSQATASQGTTHDLRAISKSDGSICS</sequence>
<protein>
    <recommendedName>
        <fullName evidence="1">OB domain-containing protein</fullName>
    </recommendedName>
</protein>
<organism evidence="2 3">
    <name type="scientific">Capsulimonas corticalis</name>
    <dbReference type="NCBI Taxonomy" id="2219043"/>
    <lineage>
        <taxon>Bacteria</taxon>
        <taxon>Bacillati</taxon>
        <taxon>Armatimonadota</taxon>
        <taxon>Armatimonadia</taxon>
        <taxon>Capsulimonadales</taxon>
        <taxon>Capsulimonadaceae</taxon>
        <taxon>Capsulimonas</taxon>
    </lineage>
</organism>
<evidence type="ECO:0000313" key="2">
    <source>
        <dbReference type="EMBL" id="BDI32615.1"/>
    </source>
</evidence>
<dbReference type="RefSeq" id="WP_125205799.1">
    <property type="nucleotide sequence ID" value="NZ_AP025739.1"/>
</dbReference>
<accession>A0A402CQK9</accession>
<keyword evidence="3" id="KW-1185">Reference proteome</keyword>
<name>A0A402CQK9_9BACT</name>
<dbReference type="OrthoDB" id="9803237at2"/>
<dbReference type="Proteomes" id="UP000287394">
    <property type="component" value="Chromosome"/>
</dbReference>
<dbReference type="InterPro" id="IPR004365">
    <property type="entry name" value="NA-bd_OB_tRNA"/>
</dbReference>
<gene>
    <name evidence="2" type="ORF">CCAX7_46660</name>
</gene>
<feature type="domain" description="OB" evidence="1">
    <location>
        <begin position="10"/>
        <end position="71"/>
    </location>
</feature>
<dbReference type="GO" id="GO:0003676">
    <property type="term" value="F:nucleic acid binding"/>
    <property type="evidence" value="ECO:0007669"/>
    <property type="project" value="InterPro"/>
</dbReference>
<proteinExistence type="predicted"/>
<dbReference type="EMBL" id="AP025739">
    <property type="protein sequence ID" value="BDI32615.1"/>
    <property type="molecule type" value="Genomic_DNA"/>
</dbReference>
<dbReference type="AlphaFoldDB" id="A0A402CQK9"/>
<dbReference type="Pfam" id="PF01336">
    <property type="entry name" value="tRNA_anti-codon"/>
    <property type="match status" value="1"/>
</dbReference>
<dbReference type="KEGG" id="ccot:CCAX7_46660"/>
<dbReference type="CDD" id="cd04485">
    <property type="entry name" value="DnaE_OBF"/>
    <property type="match status" value="1"/>
</dbReference>
<reference evidence="2 3" key="1">
    <citation type="journal article" date="2019" name="Int. J. Syst. Evol. Microbiol.">
        <title>Capsulimonas corticalis gen. nov., sp. nov., an aerobic capsulated bacterium, of a novel bacterial order, Capsulimonadales ord. nov., of the class Armatimonadia of the phylum Armatimonadetes.</title>
        <authorList>
            <person name="Li J."/>
            <person name="Kudo C."/>
            <person name="Tonouchi A."/>
        </authorList>
    </citation>
    <scope>NUCLEOTIDE SEQUENCE [LARGE SCALE GENOMIC DNA]</scope>
    <source>
        <strain evidence="2 3">AX-7</strain>
    </source>
</reference>